<feature type="transmembrane region" description="Helical" evidence="2">
    <location>
        <begin position="46"/>
        <end position="64"/>
    </location>
</feature>
<name>A0A8H7Y8K1_PSICU</name>
<keyword evidence="2" id="KW-0812">Transmembrane</keyword>
<reference evidence="3" key="1">
    <citation type="submission" date="2021-02" db="EMBL/GenBank/DDBJ databases">
        <title>Psilocybe cubensis genome.</title>
        <authorList>
            <person name="Mckernan K.J."/>
            <person name="Crawford S."/>
            <person name="Trippe A."/>
            <person name="Kane L.T."/>
            <person name="Mclaughlin S."/>
        </authorList>
    </citation>
    <scope>NUCLEOTIDE SEQUENCE [LARGE SCALE GENOMIC DNA]</scope>
    <source>
        <strain evidence="3">MGC-MH-2018</strain>
    </source>
</reference>
<organism evidence="3">
    <name type="scientific">Psilocybe cubensis</name>
    <name type="common">Psychedelic mushroom</name>
    <name type="synonym">Stropharia cubensis</name>
    <dbReference type="NCBI Taxonomy" id="181762"/>
    <lineage>
        <taxon>Eukaryota</taxon>
        <taxon>Fungi</taxon>
        <taxon>Dikarya</taxon>
        <taxon>Basidiomycota</taxon>
        <taxon>Agaricomycotina</taxon>
        <taxon>Agaricomycetes</taxon>
        <taxon>Agaricomycetidae</taxon>
        <taxon>Agaricales</taxon>
        <taxon>Agaricineae</taxon>
        <taxon>Strophariaceae</taxon>
        <taxon>Psilocybe</taxon>
    </lineage>
</organism>
<dbReference type="AlphaFoldDB" id="A0A8H7Y8K1"/>
<protein>
    <submittedName>
        <fullName evidence="3">Uncharacterized protein</fullName>
    </submittedName>
</protein>
<keyword evidence="2" id="KW-0472">Membrane</keyword>
<dbReference type="EMBL" id="JAFIQS010000002">
    <property type="protein sequence ID" value="KAG5173113.1"/>
    <property type="molecule type" value="Genomic_DNA"/>
</dbReference>
<proteinExistence type="predicted"/>
<evidence type="ECO:0000313" key="3">
    <source>
        <dbReference type="EMBL" id="KAG5173113.1"/>
    </source>
</evidence>
<sequence length="461" mass="50024">MQAYSDNPLLIKAPIGQQPYSLLPTSEQAQVDDLVRLRKKRRARRFGHALVSTLCLGYLVYLASKYTGIFHHGHCGDSVEHDVVHTLSGIGYTIPSNVSLVHCVDGTQDRIETTVDSSQDLYESRSSFQLPLDSATIFLVSRGQNLHGAISVVTSEDQEVDSAKVVVSLYHTEKSQDWAKVCLLSRGQGENGVGIFTPIGRSGHHWDRRSLSYSIAVILPALDSDKPLQINNLETDLPNTSHHVGDLSDVLFDRISLRATNAPMNLELLVTDSSSVITTNGPITGTLHSSLQSVLTTTNGPIKVNVNLTSTEQSNATLIAHATNSPINAKINLLSSVGNGGTFFVSTTTTNSPLSVDFLTSPVDSTLHLVSKTTNGFASVALDPAYEGSYDIATSRYLSARVHHKVPVPEDPSGKGRPREGHAIGSRNEVRGEIYWGRYDENRSNGTVFIRTTNSPVLLDV</sequence>
<accession>A0A8H7Y8K1</accession>
<feature type="compositionally biased region" description="Basic and acidic residues" evidence="1">
    <location>
        <begin position="412"/>
        <end position="426"/>
    </location>
</feature>
<feature type="region of interest" description="Disordered" evidence="1">
    <location>
        <begin position="406"/>
        <end position="426"/>
    </location>
</feature>
<dbReference type="OrthoDB" id="5570013at2759"/>
<evidence type="ECO:0000256" key="2">
    <source>
        <dbReference type="SAM" id="Phobius"/>
    </source>
</evidence>
<gene>
    <name evidence="3" type="ORF">JR316_002619</name>
</gene>
<evidence type="ECO:0000256" key="1">
    <source>
        <dbReference type="SAM" id="MobiDB-lite"/>
    </source>
</evidence>
<keyword evidence="2" id="KW-1133">Transmembrane helix</keyword>
<comment type="caution">
    <text evidence="3">The sequence shown here is derived from an EMBL/GenBank/DDBJ whole genome shotgun (WGS) entry which is preliminary data.</text>
</comment>